<dbReference type="SUPFAM" id="SSF52091">
    <property type="entry name" value="SpoIIaa-like"/>
    <property type="match status" value="1"/>
</dbReference>
<feature type="region of interest" description="Disordered" evidence="1">
    <location>
        <begin position="80"/>
        <end position="104"/>
    </location>
</feature>
<feature type="compositionally biased region" description="Basic and acidic residues" evidence="1">
    <location>
        <begin position="85"/>
        <end position="99"/>
    </location>
</feature>
<evidence type="ECO:0000256" key="1">
    <source>
        <dbReference type="SAM" id="MobiDB-lite"/>
    </source>
</evidence>
<feature type="non-terminal residue" evidence="3">
    <location>
        <position position="504"/>
    </location>
</feature>
<dbReference type="InterPro" id="IPR002645">
    <property type="entry name" value="STAS_dom"/>
</dbReference>
<feature type="region of interest" description="Disordered" evidence="1">
    <location>
        <begin position="134"/>
        <end position="160"/>
    </location>
</feature>
<organism evidence="3 4">
    <name type="scientific">Polarella glacialis</name>
    <name type="common">Dinoflagellate</name>
    <dbReference type="NCBI Taxonomy" id="89957"/>
    <lineage>
        <taxon>Eukaryota</taxon>
        <taxon>Sar</taxon>
        <taxon>Alveolata</taxon>
        <taxon>Dinophyceae</taxon>
        <taxon>Suessiales</taxon>
        <taxon>Suessiaceae</taxon>
        <taxon>Polarella</taxon>
    </lineage>
</organism>
<protein>
    <recommendedName>
        <fullName evidence="2">STAS domain-containing protein</fullName>
    </recommendedName>
</protein>
<proteinExistence type="predicted"/>
<dbReference type="AlphaFoldDB" id="A0A813KBN1"/>
<dbReference type="Proteomes" id="UP000626109">
    <property type="component" value="Unassembled WGS sequence"/>
</dbReference>
<accession>A0A813KBN1</accession>
<dbReference type="EMBL" id="CAJNNW010029374">
    <property type="protein sequence ID" value="CAE8700038.1"/>
    <property type="molecule type" value="Genomic_DNA"/>
</dbReference>
<dbReference type="Pfam" id="PF01740">
    <property type="entry name" value="STAS"/>
    <property type="match status" value="1"/>
</dbReference>
<evidence type="ECO:0000313" key="4">
    <source>
        <dbReference type="Proteomes" id="UP000626109"/>
    </source>
</evidence>
<sequence length="504" mass="53384">VVVDFSAVGHIDVSAVRSLEKLREALRARGTRLVLAQVKYVCYLRMANMGFLDPFPSTEDASVQCFRDLHSAVLFAQGQLPATERGSESEGPEEGHEALSRVQSSLSLGSRNRNAWRYYDGQISSAQMEAMRKTFAAATPAPPSTSSSSTGPVPAATPDADWMNDLEDITIEWGDMDKEQLDNLKTNQSARLALAALWQQPSTKKVRKHDPLTKDYTPVDTYNVTQQGSHQMPPKRPAPLSDAAFSAAGLGATFNGQPLPVKNTFIDVPSGLTPSGMYSAASMRRQSLMTAPADIGYAPGFLQRAIVSSSATAASSSTTVVVNPSSPQALTVGTRRVSVVQTPLGTPSPSAQYGYAVATVDMACSRAALVLLFALFAFSGAALADDLADEQAALAADDACLASGEDCSLELRQLRAAKKFDKDLEFCGRQCAAGYPCTRDCMKNKVKYSPGCAGCMAGLVQCSASPNCINQCISGQTPNCNACVKAKCRPKFFACSGLAGAGGH</sequence>
<feature type="compositionally biased region" description="Low complexity" evidence="1">
    <location>
        <begin position="134"/>
        <end position="158"/>
    </location>
</feature>
<evidence type="ECO:0000259" key="2">
    <source>
        <dbReference type="PROSITE" id="PS50801"/>
    </source>
</evidence>
<dbReference type="Gene3D" id="3.30.750.24">
    <property type="entry name" value="STAS domain"/>
    <property type="match status" value="1"/>
</dbReference>
<evidence type="ECO:0000313" key="3">
    <source>
        <dbReference type="EMBL" id="CAE8700038.1"/>
    </source>
</evidence>
<dbReference type="InterPro" id="IPR036513">
    <property type="entry name" value="STAS_dom_sf"/>
</dbReference>
<gene>
    <name evidence="3" type="ORF">PGLA2088_LOCUS31418</name>
</gene>
<reference evidence="3" key="1">
    <citation type="submission" date="2021-02" db="EMBL/GenBank/DDBJ databases">
        <authorList>
            <person name="Dougan E. K."/>
            <person name="Rhodes N."/>
            <person name="Thang M."/>
            <person name="Chan C."/>
        </authorList>
    </citation>
    <scope>NUCLEOTIDE SEQUENCE</scope>
</reference>
<comment type="caution">
    <text evidence="3">The sequence shown here is derived from an EMBL/GenBank/DDBJ whole genome shotgun (WGS) entry which is preliminary data.</text>
</comment>
<name>A0A813KBN1_POLGL</name>
<feature type="domain" description="STAS" evidence="2">
    <location>
        <begin position="1"/>
        <end position="76"/>
    </location>
</feature>
<dbReference type="PROSITE" id="PS50801">
    <property type="entry name" value="STAS"/>
    <property type="match status" value="1"/>
</dbReference>
<dbReference type="CDD" id="cd07042">
    <property type="entry name" value="STAS_SulP_like_sulfate_transporter"/>
    <property type="match status" value="1"/>
</dbReference>